<dbReference type="EMBL" id="AJWZ01011507">
    <property type="protein sequence ID" value="EKC44928.1"/>
    <property type="molecule type" value="Genomic_DNA"/>
</dbReference>
<evidence type="ECO:0000256" key="1">
    <source>
        <dbReference type="SAM" id="Phobius"/>
    </source>
</evidence>
<organism evidence="3">
    <name type="scientific">human gut metagenome</name>
    <dbReference type="NCBI Taxonomy" id="408170"/>
    <lineage>
        <taxon>unclassified sequences</taxon>
        <taxon>metagenomes</taxon>
        <taxon>organismal metagenomes</taxon>
    </lineage>
</organism>
<sequence>MADLTAQNKWEPLATDNSDREKIWSKSRTFAGDVWFRFRRKPTAIAGFVIIIALMLFALVGPLFTPYDYSVQNLEVVNVPPVMKVYQIPNGDYLYITTALKVISVTPDGKLSGQLRKVRDES</sequence>
<keyword evidence="1" id="KW-0812">Transmembrane</keyword>
<feature type="transmembrane region" description="Helical" evidence="1">
    <location>
        <begin position="44"/>
        <end position="64"/>
    </location>
</feature>
<feature type="domain" description="Oligopeptide transport permease C-like N-terminal" evidence="2">
    <location>
        <begin position="29"/>
        <end position="81"/>
    </location>
</feature>
<comment type="caution">
    <text evidence="3">The sequence shown here is derived from an EMBL/GenBank/DDBJ whole genome shotgun (WGS) entry which is preliminary data.</text>
</comment>
<dbReference type="GO" id="GO:0005886">
    <property type="term" value="C:plasma membrane"/>
    <property type="evidence" value="ECO:0007669"/>
    <property type="project" value="UniProtKB-SubCell"/>
</dbReference>
<accession>K1RHG3</accession>
<dbReference type="AlphaFoldDB" id="K1RHG3"/>
<protein>
    <submittedName>
        <fullName evidence="3">Oligopeptide ABC transporter, permease protein</fullName>
    </submittedName>
</protein>
<name>K1RHG3_9ZZZZ</name>
<gene>
    <name evidence="3" type="ORF">OBE_17213</name>
</gene>
<evidence type="ECO:0000313" key="3">
    <source>
        <dbReference type="EMBL" id="EKC44928.1"/>
    </source>
</evidence>
<proteinExistence type="predicted"/>
<reference evidence="3" key="1">
    <citation type="journal article" date="2013" name="Environ. Microbiol.">
        <title>Microbiota from the distal guts of lean and obese adolescents exhibit partial functional redundancy besides clear differences in community structure.</title>
        <authorList>
            <person name="Ferrer M."/>
            <person name="Ruiz A."/>
            <person name="Lanza F."/>
            <person name="Haange S.B."/>
            <person name="Oberbach A."/>
            <person name="Till H."/>
            <person name="Bargiela R."/>
            <person name="Campoy C."/>
            <person name="Segura M.T."/>
            <person name="Richter M."/>
            <person name="von Bergen M."/>
            <person name="Seifert J."/>
            <person name="Suarez A."/>
        </authorList>
    </citation>
    <scope>NUCLEOTIDE SEQUENCE</scope>
</reference>
<dbReference type="Pfam" id="PF12911">
    <property type="entry name" value="OppC_N"/>
    <property type="match status" value="1"/>
</dbReference>
<evidence type="ECO:0000259" key="2">
    <source>
        <dbReference type="Pfam" id="PF12911"/>
    </source>
</evidence>
<keyword evidence="1" id="KW-0472">Membrane</keyword>
<feature type="non-terminal residue" evidence="3">
    <location>
        <position position="122"/>
    </location>
</feature>
<dbReference type="InterPro" id="IPR025966">
    <property type="entry name" value="OppC_N"/>
</dbReference>
<keyword evidence="1" id="KW-1133">Transmembrane helix</keyword>